<feature type="domain" description="GP-PDE" evidence="3">
    <location>
        <begin position="247"/>
        <end position="483"/>
    </location>
</feature>
<keyword evidence="5" id="KW-1185">Reference proteome</keyword>
<dbReference type="EMBL" id="JAURUD010000001">
    <property type="protein sequence ID" value="MDP9685118.1"/>
    <property type="molecule type" value="Genomic_DNA"/>
</dbReference>
<dbReference type="Proteomes" id="UP001231675">
    <property type="component" value="Unassembled WGS sequence"/>
</dbReference>
<proteinExistence type="predicted"/>
<evidence type="ECO:0000313" key="5">
    <source>
        <dbReference type="Proteomes" id="UP001231675"/>
    </source>
</evidence>
<reference evidence="4 5" key="1">
    <citation type="submission" date="2023-07" db="EMBL/GenBank/DDBJ databases">
        <title>Sequencing the genomes of 1000 actinobacteria strains.</title>
        <authorList>
            <person name="Klenk H.-P."/>
        </authorList>
    </citation>
    <scope>NUCLEOTIDE SEQUENCE [LARGE SCALE GENOMIC DNA]</scope>
    <source>
        <strain evidence="4 5">DSM 40229</strain>
    </source>
</reference>
<evidence type="ECO:0000256" key="2">
    <source>
        <dbReference type="SAM" id="SignalP"/>
    </source>
</evidence>
<dbReference type="GO" id="GO:0008889">
    <property type="term" value="F:glycerophosphodiester phosphodiesterase activity"/>
    <property type="evidence" value="ECO:0007669"/>
    <property type="project" value="UniProtKB-EC"/>
</dbReference>
<organism evidence="4 5">
    <name type="scientific">Streptomyces griseoviridis</name>
    <dbReference type="NCBI Taxonomy" id="45398"/>
    <lineage>
        <taxon>Bacteria</taxon>
        <taxon>Bacillati</taxon>
        <taxon>Actinomycetota</taxon>
        <taxon>Actinomycetes</taxon>
        <taxon>Kitasatosporales</taxon>
        <taxon>Streptomycetaceae</taxon>
        <taxon>Streptomyces</taxon>
    </lineage>
</organism>
<dbReference type="PANTHER" id="PTHR46211">
    <property type="entry name" value="GLYCEROPHOSPHORYL DIESTER PHOSPHODIESTERASE"/>
    <property type="match status" value="1"/>
</dbReference>
<feature type="compositionally biased region" description="Low complexity" evidence="1">
    <location>
        <begin position="9"/>
        <end position="22"/>
    </location>
</feature>
<name>A0ABT9LNK4_STRGD</name>
<sequence length="645" mass="67231">MTSSTMETPAGSPSGRPRSARGRLATALAAAGSLALLSLAPAAAHAEDAAPRPGDVVVSEDFDSGGIPANWRAVDGDWQVRDGRLVGRAASGTKKLTFGPHLADYRFEATARFESVAEATRWFALGLDVPASGATPWWIATLRSGSTAANGVEFAQLTPAGAWNVTDTAAAPRAAATGRDVKVRVEVHGHRAAWFLDGRQLMRTNRLQRSADGGLALVVNGAEVSFDDVKVTALAPNGYLRPEGAPLTVVAHRGASSAAPENTMDAQEVARRGGADLIENDVQLSADGVPYLMHDNTVDRTTDGSGDITTLTSAQIDRLDAGSWFAPAFAGAHVPTLREQLADLRTRGGDLLLEVKRADSKAQVAAMLDVVRAERMTGRVFVQSFSRVHLRWVRELAPELPLGLLVGTLDADPVAVAKELGLTSYNPSGAALETRPEVVDALHAAGVATMVWTVDSADRWKTYDGYGVDAVITNRPAELSGWNQAQGRQVPVPAPAATVASPADGAVLDRAQRPVLAVGTEHADASRTEITVDGVRRAAGDTLDAAKLTAGRHTVRVAVFGAGGTATTTSTFTVRADPAGLGHLVLASGGQPKTVAGLLDRLARGAYGKLAAEAEKAARRGDLPAGAARLVAADARWLQAAAGHR</sequence>
<dbReference type="Gene3D" id="3.20.20.190">
    <property type="entry name" value="Phosphatidylinositol (PI) phosphodiesterase"/>
    <property type="match status" value="1"/>
</dbReference>
<dbReference type="SUPFAM" id="SSF51695">
    <property type="entry name" value="PLC-like phosphodiesterases"/>
    <property type="match status" value="1"/>
</dbReference>
<accession>A0ABT9LNK4</accession>
<dbReference type="InterPro" id="IPR017946">
    <property type="entry name" value="PLC-like_Pdiesterase_TIM-brl"/>
</dbReference>
<keyword evidence="4" id="KW-0378">Hydrolase</keyword>
<comment type="caution">
    <text evidence="4">The sequence shown here is derived from an EMBL/GenBank/DDBJ whole genome shotgun (WGS) entry which is preliminary data.</text>
</comment>
<gene>
    <name evidence="4" type="ORF">J2S47_005620</name>
</gene>
<dbReference type="PANTHER" id="PTHR46211:SF1">
    <property type="entry name" value="GLYCEROPHOSPHODIESTER PHOSPHODIESTERASE, CYTOPLASMIC"/>
    <property type="match status" value="1"/>
</dbReference>
<dbReference type="RefSeq" id="WP_306887976.1">
    <property type="nucleotide sequence ID" value="NZ_BMSM01000008.1"/>
</dbReference>
<evidence type="ECO:0000256" key="1">
    <source>
        <dbReference type="SAM" id="MobiDB-lite"/>
    </source>
</evidence>
<evidence type="ECO:0000313" key="4">
    <source>
        <dbReference type="EMBL" id="MDP9685118.1"/>
    </source>
</evidence>
<dbReference type="GeneID" id="91554601"/>
<dbReference type="InterPro" id="IPR030395">
    <property type="entry name" value="GP_PDE_dom"/>
</dbReference>
<dbReference type="PROSITE" id="PS51318">
    <property type="entry name" value="TAT"/>
    <property type="match status" value="1"/>
</dbReference>
<feature type="signal peptide" evidence="2">
    <location>
        <begin position="1"/>
        <end position="46"/>
    </location>
</feature>
<feature type="chain" id="PRO_5045527569" evidence="2">
    <location>
        <begin position="47"/>
        <end position="645"/>
    </location>
</feature>
<feature type="region of interest" description="Disordered" evidence="1">
    <location>
        <begin position="1"/>
        <end position="22"/>
    </location>
</feature>
<protein>
    <submittedName>
        <fullName evidence="4">Glycerophosphoryl diester phosphodiesterase</fullName>
        <ecNumber evidence="4">3.1.4.46</ecNumber>
    </submittedName>
</protein>
<dbReference type="Gene3D" id="2.60.120.560">
    <property type="entry name" value="Exo-inulinase, domain 1"/>
    <property type="match status" value="1"/>
</dbReference>
<dbReference type="EC" id="3.1.4.46" evidence="4"/>
<dbReference type="Pfam" id="PF03009">
    <property type="entry name" value="GDPD"/>
    <property type="match status" value="1"/>
</dbReference>
<keyword evidence="2" id="KW-0732">Signal</keyword>
<dbReference type="InterPro" id="IPR006311">
    <property type="entry name" value="TAT_signal"/>
</dbReference>
<dbReference type="PROSITE" id="PS51704">
    <property type="entry name" value="GP_PDE"/>
    <property type="match status" value="1"/>
</dbReference>
<evidence type="ECO:0000259" key="3">
    <source>
        <dbReference type="PROSITE" id="PS51704"/>
    </source>
</evidence>